<dbReference type="EMBL" id="QFPN01000004">
    <property type="protein sequence ID" value="PZQ15982.1"/>
    <property type="molecule type" value="Genomic_DNA"/>
</dbReference>
<organism evidence="2 3">
    <name type="scientific">Ancylobacter novellus</name>
    <name type="common">Thiobacillus novellus</name>
    <dbReference type="NCBI Taxonomy" id="921"/>
    <lineage>
        <taxon>Bacteria</taxon>
        <taxon>Pseudomonadati</taxon>
        <taxon>Pseudomonadota</taxon>
        <taxon>Alphaproteobacteria</taxon>
        <taxon>Hyphomicrobiales</taxon>
        <taxon>Xanthobacteraceae</taxon>
        <taxon>Ancylobacter</taxon>
    </lineage>
</organism>
<name>A0A2W5KG99_ANCNO</name>
<sequence length="1001" mass="106522">MIPFASPELLSLYAVAAEGDPDLVDGTHVRFVPSDLLGLPIAPWLVWQAPLMAAAMPGSAWKTAKRYDVATVPNDREFRYVAAEAIGAGGPLTISILDVQDLRLVTRRSLSRYVVGAPAVERVRLEGAVGGASVRVYGLHQKMLVDFARDAKLVAKLALPIEGECFWYENGVSRDEGLYRAKKGAPRRFPPLDRPDGPFDPLDPGSEADRVAAGAGEVDRALESLLRAPAVEPWNVRRTEFGPGLNEQASFDEMDSVHVASCDPGLARYLGFSDQIGVLKSSNRDIPCVGLIGAGLFAVDPERVIEQRAFGPFTLVTRMKDRLPPLGPDEKAFMEFVVKQAGAERVVERLSAKGFEIRCFAAPAAAVPPPDLPVPPAVLLRSASWILREGGVATMFRQGFSLPIEGVAPLVAMAKLRKDGRFEPLAREAPGVAERHFPMLIGTADGGEGIVSHAPVQADFDNVFRFNVGDLFGRYGDPADIAVPDPARPAPPAPAPRTYVRRALLDDQASVPLSAGTLEVRVASPDVDSIGAGGRAIAKLTLSFAGETRSRAVDGAELFEAFALPPLGPQQPGSWPLEAWFVDDHGAASPVSAQAISIVDPRRPKPIVSGPAIIWTSRPGPSPDVELRLGWEGAPGQAYRAWIADQDGLGLARAPTRAAVAVAGYQKQRAGGLAPLADRFRLLTDIPITAGPDGRARLETTLPRTLSTVNFLRVVPETPEGVTADFDACDVTPVAVPDDRPPPPPRLTVSETDGGGARLTIEAMGFDMDAIAAQEPGLFATPPRPGPQPEFRLRRASGPVEDPLYARRLTGASALRLDRDDPGGPRFVATFDDGDLIPFVRHLWWAEVRLPAERRLPEGVLLVAGDFAPDNAGQSQDAPRPFSPLSAPAALTPAPKDPPAALEAGNVTAEVLASGAAGRVRLTVADAPVAHAQAIAPYLLRVWIRAEDGDPQRAADAPVTAEIFTTEIEAAIDDGATARVWIAVVDPLGRESPTIEVAATV</sequence>
<gene>
    <name evidence="2" type="ORF">DI565_09230</name>
</gene>
<protein>
    <submittedName>
        <fullName evidence="2">Uncharacterized protein</fullName>
    </submittedName>
</protein>
<feature type="region of interest" description="Disordered" evidence="1">
    <location>
        <begin position="871"/>
        <end position="897"/>
    </location>
</feature>
<feature type="region of interest" description="Disordered" evidence="1">
    <location>
        <begin position="185"/>
        <end position="208"/>
    </location>
</feature>
<evidence type="ECO:0000313" key="3">
    <source>
        <dbReference type="Proteomes" id="UP000249577"/>
    </source>
</evidence>
<feature type="region of interest" description="Disordered" evidence="1">
    <location>
        <begin position="734"/>
        <end position="753"/>
    </location>
</feature>
<proteinExistence type="predicted"/>
<evidence type="ECO:0000256" key="1">
    <source>
        <dbReference type="SAM" id="MobiDB-lite"/>
    </source>
</evidence>
<dbReference type="AlphaFoldDB" id="A0A2W5KG99"/>
<evidence type="ECO:0000313" key="2">
    <source>
        <dbReference type="EMBL" id="PZQ15982.1"/>
    </source>
</evidence>
<feature type="compositionally biased region" description="Low complexity" evidence="1">
    <location>
        <begin position="878"/>
        <end position="894"/>
    </location>
</feature>
<comment type="caution">
    <text evidence="2">The sequence shown here is derived from an EMBL/GenBank/DDBJ whole genome shotgun (WGS) entry which is preliminary data.</text>
</comment>
<accession>A0A2W5KG99</accession>
<reference evidence="2 3" key="1">
    <citation type="submission" date="2017-08" db="EMBL/GenBank/DDBJ databases">
        <title>Infants hospitalized years apart are colonized by the same room-sourced microbial strains.</title>
        <authorList>
            <person name="Brooks B."/>
            <person name="Olm M.R."/>
            <person name="Firek B.A."/>
            <person name="Baker R."/>
            <person name="Thomas B.C."/>
            <person name="Morowitz M.J."/>
            <person name="Banfield J.F."/>
        </authorList>
    </citation>
    <scope>NUCLEOTIDE SEQUENCE [LARGE SCALE GENOMIC DNA]</scope>
    <source>
        <strain evidence="2">S2_005_003_R2_43</strain>
    </source>
</reference>
<dbReference type="Proteomes" id="UP000249577">
    <property type="component" value="Unassembled WGS sequence"/>
</dbReference>